<feature type="compositionally biased region" description="Basic and acidic residues" evidence="1">
    <location>
        <begin position="431"/>
        <end position="442"/>
    </location>
</feature>
<feature type="compositionally biased region" description="Low complexity" evidence="1">
    <location>
        <begin position="337"/>
        <end position="353"/>
    </location>
</feature>
<evidence type="ECO:0000256" key="1">
    <source>
        <dbReference type="SAM" id="MobiDB-lite"/>
    </source>
</evidence>
<feature type="compositionally biased region" description="Low complexity" evidence="1">
    <location>
        <begin position="524"/>
        <end position="534"/>
    </location>
</feature>
<accession>A0A6G1I6J7</accession>
<sequence>MATISATQAIRTLTPPSSSHGGRGGWDYAVPNNENLVMGDKAHSSMEPVARLPHGLRQPFTHQPNGFSKTSPPRSDTFDSQLSRTTSEGDLLAPSHTKNLSRKHSDISNASAQDSLFDPYKADPATKMIGPRENPSKRKQANGVKTTPEEDANNWIHRDKLAQIESRELIEAGFRVPARVTSSGPKSAGSSLHKADQSIDRTTDAPAYSEPIGPKREDKRQRTVSPIPGEYGDEPVIEFELRTPEEVAAEQEARSPYFCLPPARGAGSRIPIAKQSPVPVPSTFIERDSPLPRSRNTSGTWTGIDGRPRGNSVGSQVLLDDDEALRPHTPVRHSSASEKQSPPKSKVPSKITPGGRKTGGARNSSNTKSRNSSQQAQKESPNRRPGTSSGIPRPSTGHRPEGEAPWIASMYKPDPRLPPDQQILPTHAKRMAQEQWEKEGKVGSLYDREFRLLNTEDFTRPEPKSLKDMPPPPEQEERTKTTTVTAKQLQPSPMASPRSASSGRPGTRDTEHGGYRTMPTIHKSTPTPTRPSSPKEAPVVEAHDRSKTPPEEKENKKEKQGLCGCCIIM</sequence>
<feature type="region of interest" description="Disordered" evidence="1">
    <location>
        <begin position="179"/>
        <end position="236"/>
    </location>
</feature>
<organism evidence="2 3">
    <name type="scientific">Trichodelitschia bisporula</name>
    <dbReference type="NCBI Taxonomy" id="703511"/>
    <lineage>
        <taxon>Eukaryota</taxon>
        <taxon>Fungi</taxon>
        <taxon>Dikarya</taxon>
        <taxon>Ascomycota</taxon>
        <taxon>Pezizomycotina</taxon>
        <taxon>Dothideomycetes</taxon>
        <taxon>Dothideomycetes incertae sedis</taxon>
        <taxon>Phaeotrichales</taxon>
        <taxon>Phaeotrichaceae</taxon>
        <taxon>Trichodelitschia</taxon>
    </lineage>
</organism>
<name>A0A6G1I6J7_9PEZI</name>
<evidence type="ECO:0008006" key="4">
    <source>
        <dbReference type="Google" id="ProtNLM"/>
    </source>
</evidence>
<feature type="compositionally biased region" description="Polar residues" evidence="1">
    <location>
        <begin position="374"/>
        <end position="390"/>
    </location>
</feature>
<feature type="compositionally biased region" description="Polar residues" evidence="1">
    <location>
        <begin position="481"/>
        <end position="490"/>
    </location>
</feature>
<protein>
    <recommendedName>
        <fullName evidence="4">TeaA receptor TeaR</fullName>
    </recommendedName>
</protein>
<feature type="compositionally biased region" description="Low complexity" evidence="1">
    <location>
        <begin position="491"/>
        <end position="505"/>
    </location>
</feature>
<feature type="compositionally biased region" description="Polar residues" evidence="1">
    <location>
        <begin position="180"/>
        <end position="190"/>
    </location>
</feature>
<feature type="compositionally biased region" description="Polar residues" evidence="1">
    <location>
        <begin position="60"/>
        <end position="88"/>
    </location>
</feature>
<feature type="compositionally biased region" description="Polar residues" evidence="1">
    <location>
        <begin position="1"/>
        <end position="20"/>
    </location>
</feature>
<evidence type="ECO:0000313" key="2">
    <source>
        <dbReference type="EMBL" id="KAF2403689.1"/>
    </source>
</evidence>
<dbReference type="EMBL" id="ML996689">
    <property type="protein sequence ID" value="KAF2403689.1"/>
    <property type="molecule type" value="Genomic_DNA"/>
</dbReference>
<feature type="compositionally biased region" description="Low complexity" evidence="1">
    <location>
        <begin position="362"/>
        <end position="373"/>
    </location>
</feature>
<dbReference type="OrthoDB" id="10249311at2759"/>
<feature type="region of interest" description="Disordered" evidence="1">
    <location>
        <begin position="1"/>
        <end position="157"/>
    </location>
</feature>
<gene>
    <name evidence="2" type="ORF">EJ06DRAFT_288038</name>
</gene>
<feature type="compositionally biased region" description="Basic and acidic residues" evidence="1">
    <location>
        <begin position="541"/>
        <end position="560"/>
    </location>
</feature>
<feature type="region of interest" description="Disordered" evidence="1">
    <location>
        <begin position="454"/>
        <end position="562"/>
    </location>
</feature>
<dbReference type="AlphaFoldDB" id="A0A6G1I6J7"/>
<keyword evidence="3" id="KW-1185">Reference proteome</keyword>
<reference evidence="2" key="1">
    <citation type="journal article" date="2020" name="Stud. Mycol.">
        <title>101 Dothideomycetes genomes: a test case for predicting lifestyles and emergence of pathogens.</title>
        <authorList>
            <person name="Haridas S."/>
            <person name="Albert R."/>
            <person name="Binder M."/>
            <person name="Bloem J."/>
            <person name="Labutti K."/>
            <person name="Salamov A."/>
            <person name="Andreopoulos B."/>
            <person name="Baker S."/>
            <person name="Barry K."/>
            <person name="Bills G."/>
            <person name="Bluhm B."/>
            <person name="Cannon C."/>
            <person name="Castanera R."/>
            <person name="Culley D."/>
            <person name="Daum C."/>
            <person name="Ezra D."/>
            <person name="Gonzalez J."/>
            <person name="Henrissat B."/>
            <person name="Kuo A."/>
            <person name="Liang C."/>
            <person name="Lipzen A."/>
            <person name="Lutzoni F."/>
            <person name="Magnuson J."/>
            <person name="Mondo S."/>
            <person name="Nolan M."/>
            <person name="Ohm R."/>
            <person name="Pangilinan J."/>
            <person name="Park H.-J."/>
            <person name="Ramirez L."/>
            <person name="Alfaro M."/>
            <person name="Sun H."/>
            <person name="Tritt A."/>
            <person name="Yoshinaga Y."/>
            <person name="Zwiers L.-H."/>
            <person name="Turgeon B."/>
            <person name="Goodwin S."/>
            <person name="Spatafora J."/>
            <person name="Crous P."/>
            <person name="Grigoriev I."/>
        </authorList>
    </citation>
    <scope>NUCLEOTIDE SEQUENCE</scope>
    <source>
        <strain evidence="2">CBS 262.69</strain>
    </source>
</reference>
<feature type="compositionally biased region" description="Basic and acidic residues" evidence="1">
    <location>
        <begin position="193"/>
        <end position="203"/>
    </location>
</feature>
<dbReference type="Proteomes" id="UP000799640">
    <property type="component" value="Unassembled WGS sequence"/>
</dbReference>
<feature type="compositionally biased region" description="Basic and acidic residues" evidence="1">
    <location>
        <begin position="457"/>
        <end position="467"/>
    </location>
</feature>
<feature type="region of interest" description="Disordered" evidence="1">
    <location>
        <begin position="263"/>
        <end position="442"/>
    </location>
</feature>
<proteinExistence type="predicted"/>
<evidence type="ECO:0000313" key="3">
    <source>
        <dbReference type="Proteomes" id="UP000799640"/>
    </source>
</evidence>